<name>A0A6H1ZZ58_9ZZZZ</name>
<gene>
    <name evidence="1" type="ORF">TM448A02956_0007</name>
</gene>
<accession>A0A6H1ZZ58</accession>
<protein>
    <submittedName>
        <fullName evidence="1">Uncharacterized protein</fullName>
    </submittedName>
</protein>
<evidence type="ECO:0000313" key="1">
    <source>
        <dbReference type="EMBL" id="QJA52742.1"/>
    </source>
</evidence>
<reference evidence="1" key="1">
    <citation type="submission" date="2020-03" db="EMBL/GenBank/DDBJ databases">
        <title>The deep terrestrial virosphere.</title>
        <authorList>
            <person name="Holmfeldt K."/>
            <person name="Nilsson E."/>
            <person name="Simone D."/>
            <person name="Lopez-Fernandez M."/>
            <person name="Wu X."/>
            <person name="de Brujin I."/>
            <person name="Lundin D."/>
            <person name="Andersson A."/>
            <person name="Bertilsson S."/>
            <person name="Dopson M."/>
        </authorList>
    </citation>
    <scope>NUCLEOTIDE SEQUENCE</scope>
    <source>
        <strain evidence="1">TM448A02956</strain>
    </source>
</reference>
<sequence>MNGELVDNPYGLSSGDLSELQRWKRIEVDCPYCLLRTSLDRFAKYTRGTKKYPEKLSRSMMRCPECGEGMQLKTLLKVTNMSVEEFAYWFWDNVFCYGMMQRVKGDSFFSRIKLWAYDDRNVFWAIYKQYKSSSDRGHVRENVEKEDDDYAEYERAYKAGELDIKEEPEESDGL</sequence>
<organism evidence="1">
    <name type="scientific">viral metagenome</name>
    <dbReference type="NCBI Taxonomy" id="1070528"/>
    <lineage>
        <taxon>unclassified sequences</taxon>
        <taxon>metagenomes</taxon>
        <taxon>organismal metagenomes</taxon>
    </lineage>
</organism>
<proteinExistence type="predicted"/>
<dbReference type="AlphaFoldDB" id="A0A6H1ZZ58"/>
<dbReference type="EMBL" id="MT144364">
    <property type="protein sequence ID" value="QJA52742.1"/>
    <property type="molecule type" value="Genomic_DNA"/>
</dbReference>